<dbReference type="InterPro" id="IPR006439">
    <property type="entry name" value="HAD-SF_hydro_IA"/>
</dbReference>
<dbReference type="InterPro" id="IPR023198">
    <property type="entry name" value="PGP-like_dom2"/>
</dbReference>
<sequence length="231" mass="26928">MTSVLFDLDDTLYDQLEPFKKAVQKNFLFPTSQIEDLYLFSRSFADEVFPLTHTGEMKLEDMYVYRMQNACAQFGMQLTSTQALRFQEDYKYFQGQIELFADAKEALSYCTHHNISLGLITNGPTNHQWGKIQQLGLLHWISERNIFISSTVGFSKPDIHLFEYAEQSMGLSKKETYYIGDSYENDIEGAKNAGWKAIWFNHRGRKKPQSQFVFDQVLERKTSLYETIQSL</sequence>
<evidence type="ECO:0000256" key="2">
    <source>
        <dbReference type="ARBA" id="ARBA00022723"/>
    </source>
</evidence>
<dbReference type="PANTHER" id="PTHR46470">
    <property type="entry name" value="N-ACYLNEURAMINATE-9-PHOSPHATASE"/>
    <property type="match status" value="1"/>
</dbReference>
<evidence type="ECO:0000313" key="6">
    <source>
        <dbReference type="Proteomes" id="UP000236214"/>
    </source>
</evidence>
<dbReference type="GO" id="GO:0016791">
    <property type="term" value="F:phosphatase activity"/>
    <property type="evidence" value="ECO:0007669"/>
    <property type="project" value="TreeGrafter"/>
</dbReference>
<dbReference type="Pfam" id="PF13419">
    <property type="entry name" value="HAD_2"/>
    <property type="match status" value="1"/>
</dbReference>
<dbReference type="SFLD" id="SFLDS00003">
    <property type="entry name" value="Haloacid_Dehalogenase"/>
    <property type="match status" value="1"/>
</dbReference>
<dbReference type="GO" id="GO:0044281">
    <property type="term" value="P:small molecule metabolic process"/>
    <property type="evidence" value="ECO:0007669"/>
    <property type="project" value="UniProtKB-ARBA"/>
</dbReference>
<dbReference type="InterPro" id="IPR036412">
    <property type="entry name" value="HAD-like_sf"/>
</dbReference>
<gene>
    <name evidence="5" type="ORF">TEHN7118_0555</name>
</gene>
<comment type="caution">
    <text evidence="5">The sequence shown here is derived from an EMBL/GenBank/DDBJ whole genome shotgun (WGS) entry which is preliminary data.</text>
</comment>
<keyword evidence="3 5" id="KW-0378">Hydrolase</keyword>
<keyword evidence="4" id="KW-0460">Magnesium</keyword>
<evidence type="ECO:0000256" key="1">
    <source>
        <dbReference type="ARBA" id="ARBA00001946"/>
    </source>
</evidence>
<evidence type="ECO:0000256" key="3">
    <source>
        <dbReference type="ARBA" id="ARBA00022801"/>
    </source>
</evidence>
<evidence type="ECO:0000313" key="5">
    <source>
        <dbReference type="EMBL" id="GBD67749.1"/>
    </source>
</evidence>
<dbReference type="InterPro" id="IPR051400">
    <property type="entry name" value="HAD-like_hydrolase"/>
</dbReference>
<dbReference type="Proteomes" id="UP000236214">
    <property type="component" value="Unassembled WGS sequence"/>
</dbReference>
<comment type="cofactor">
    <cofactor evidence="1">
        <name>Mg(2+)</name>
        <dbReference type="ChEBI" id="CHEBI:18420"/>
    </cofactor>
</comment>
<dbReference type="Gene3D" id="1.10.150.240">
    <property type="entry name" value="Putative phosphatase, domain 2"/>
    <property type="match status" value="1"/>
</dbReference>
<evidence type="ECO:0000256" key="4">
    <source>
        <dbReference type="ARBA" id="ARBA00022842"/>
    </source>
</evidence>
<dbReference type="PANTHER" id="PTHR46470:SF2">
    <property type="entry name" value="GLYCERALDEHYDE 3-PHOSPHATE PHOSPHATASE"/>
    <property type="match status" value="1"/>
</dbReference>
<keyword evidence="6" id="KW-1185">Reference proteome</keyword>
<dbReference type="GO" id="GO:0046872">
    <property type="term" value="F:metal ion binding"/>
    <property type="evidence" value="ECO:0007669"/>
    <property type="project" value="UniProtKB-KW"/>
</dbReference>
<accession>A0A2H6DI10</accession>
<dbReference type="EMBL" id="BDEC01000018">
    <property type="protein sequence ID" value="GBD67749.1"/>
    <property type="molecule type" value="Genomic_DNA"/>
</dbReference>
<keyword evidence="2" id="KW-0479">Metal-binding</keyword>
<name>A0A2H6DI10_TETHA</name>
<dbReference type="InterPro" id="IPR041492">
    <property type="entry name" value="HAD_2"/>
</dbReference>
<proteinExistence type="predicted"/>
<dbReference type="AlphaFoldDB" id="A0A2H6DI10"/>
<protein>
    <submittedName>
        <fullName evidence="5">Putative hydrolase</fullName>
    </submittedName>
</protein>
<dbReference type="Gene3D" id="3.40.50.1000">
    <property type="entry name" value="HAD superfamily/HAD-like"/>
    <property type="match status" value="1"/>
</dbReference>
<dbReference type="SFLD" id="SFLDG01129">
    <property type="entry name" value="C1.5:_HAD__Beta-PGM__Phosphata"/>
    <property type="match status" value="1"/>
</dbReference>
<dbReference type="RefSeq" id="WP_061839994.1">
    <property type="nucleotide sequence ID" value="NZ_BDEB01000014.1"/>
</dbReference>
<reference evidence="5 6" key="1">
    <citation type="submission" date="2016-05" db="EMBL/GenBank/DDBJ databases">
        <title>Whole genome sequencing of Tetragenococcus halophilus subsp. halophilus NISL 7118.</title>
        <authorList>
            <person name="Shiwa Y."/>
            <person name="Nishimura I."/>
            <person name="Yoshikawa H."/>
            <person name="Koyama Y."/>
            <person name="Oguma T."/>
        </authorList>
    </citation>
    <scope>NUCLEOTIDE SEQUENCE [LARGE SCALE GENOMIC DNA]</scope>
    <source>
        <strain evidence="5 6">NISL 7118</strain>
    </source>
</reference>
<dbReference type="NCBIfam" id="TIGR01549">
    <property type="entry name" value="HAD-SF-IA-v1"/>
    <property type="match status" value="1"/>
</dbReference>
<dbReference type="InterPro" id="IPR023214">
    <property type="entry name" value="HAD_sf"/>
</dbReference>
<dbReference type="SUPFAM" id="SSF56784">
    <property type="entry name" value="HAD-like"/>
    <property type="match status" value="1"/>
</dbReference>
<organism evidence="5 6">
    <name type="scientific">Tetragenococcus halophilus subsp. halophilus</name>
    <dbReference type="NCBI Taxonomy" id="1513897"/>
    <lineage>
        <taxon>Bacteria</taxon>
        <taxon>Bacillati</taxon>
        <taxon>Bacillota</taxon>
        <taxon>Bacilli</taxon>
        <taxon>Lactobacillales</taxon>
        <taxon>Enterococcaceae</taxon>
        <taxon>Tetragenococcus</taxon>
    </lineage>
</organism>